<dbReference type="InterPro" id="IPR014757">
    <property type="entry name" value="Tscrpt_reg_IclR_C"/>
</dbReference>
<evidence type="ECO:0000256" key="3">
    <source>
        <dbReference type="ARBA" id="ARBA00023163"/>
    </source>
</evidence>
<dbReference type="PROSITE" id="PS51078">
    <property type="entry name" value="ICLR_ED"/>
    <property type="match status" value="1"/>
</dbReference>
<feature type="compositionally biased region" description="Basic residues" evidence="4">
    <location>
        <begin position="58"/>
        <end position="68"/>
    </location>
</feature>
<dbReference type="InterPro" id="IPR036388">
    <property type="entry name" value="WH-like_DNA-bd_sf"/>
</dbReference>
<evidence type="ECO:0000313" key="8">
    <source>
        <dbReference type="Proteomes" id="UP000321062"/>
    </source>
</evidence>
<gene>
    <name evidence="7" type="ORF">FNA67_00270</name>
</gene>
<evidence type="ECO:0000256" key="2">
    <source>
        <dbReference type="ARBA" id="ARBA00023125"/>
    </source>
</evidence>
<dbReference type="CDD" id="cd00090">
    <property type="entry name" value="HTH_ARSR"/>
    <property type="match status" value="1"/>
</dbReference>
<accession>A0A5B9DIY9</accession>
<dbReference type="SMART" id="SM00418">
    <property type="entry name" value="HTH_ARSR"/>
    <property type="match status" value="1"/>
</dbReference>
<evidence type="ECO:0000256" key="1">
    <source>
        <dbReference type="ARBA" id="ARBA00023015"/>
    </source>
</evidence>
<keyword evidence="2" id="KW-0238">DNA-binding</keyword>
<dbReference type="PROSITE" id="PS51077">
    <property type="entry name" value="HTH_ICLR"/>
    <property type="match status" value="1"/>
</dbReference>
<evidence type="ECO:0000259" key="5">
    <source>
        <dbReference type="PROSITE" id="PS51077"/>
    </source>
</evidence>
<evidence type="ECO:0000313" key="7">
    <source>
        <dbReference type="EMBL" id="QEE18708.1"/>
    </source>
</evidence>
<name>A0A5B9DIY9_9HYPH</name>
<dbReference type="InterPro" id="IPR029016">
    <property type="entry name" value="GAF-like_dom_sf"/>
</dbReference>
<dbReference type="InterPro" id="IPR011991">
    <property type="entry name" value="ArsR-like_HTH"/>
</dbReference>
<feature type="domain" description="HTH iclR-type" evidence="5">
    <location>
        <begin position="125"/>
        <end position="187"/>
    </location>
</feature>
<dbReference type="PANTHER" id="PTHR30136:SF8">
    <property type="entry name" value="TRANSCRIPTIONAL REGULATORY PROTEIN"/>
    <property type="match status" value="1"/>
</dbReference>
<reference evidence="7 8" key="1">
    <citation type="journal article" date="2015" name="Int. J. Syst. Evol. Microbiol.">
        <title>Youhaiella tibetensis gen. nov., sp. nov., isolated from subsurface sediment.</title>
        <authorList>
            <person name="Wang Y.X."/>
            <person name="Huang F.Q."/>
            <person name="Nogi Y."/>
            <person name="Pang S.J."/>
            <person name="Wang P.K."/>
            <person name="Lv J."/>
        </authorList>
    </citation>
    <scope>NUCLEOTIDE SEQUENCE [LARGE SCALE GENOMIC DNA]</scope>
    <source>
        <strain evidence="8">fig4</strain>
    </source>
</reference>
<proteinExistence type="predicted"/>
<dbReference type="InterPro" id="IPR005471">
    <property type="entry name" value="Tscrpt_reg_IclR_N"/>
</dbReference>
<dbReference type="AlphaFoldDB" id="A0A5B9DIY9"/>
<keyword evidence="3" id="KW-0804">Transcription</keyword>
<protein>
    <submittedName>
        <fullName evidence="7">Helix-turn-helix domain-containing protein</fullName>
    </submittedName>
</protein>
<dbReference type="GO" id="GO:0003700">
    <property type="term" value="F:DNA-binding transcription factor activity"/>
    <property type="evidence" value="ECO:0007669"/>
    <property type="project" value="InterPro"/>
</dbReference>
<dbReference type="InterPro" id="IPR050707">
    <property type="entry name" value="HTH_MetabolicPath_Reg"/>
</dbReference>
<feature type="region of interest" description="Disordered" evidence="4">
    <location>
        <begin position="44"/>
        <end position="88"/>
    </location>
</feature>
<feature type="domain" description="IclR-ED" evidence="6">
    <location>
        <begin position="188"/>
        <end position="349"/>
    </location>
</feature>
<dbReference type="PANTHER" id="PTHR30136">
    <property type="entry name" value="HELIX-TURN-HELIX TRANSCRIPTIONAL REGULATOR, ICLR FAMILY"/>
    <property type="match status" value="1"/>
</dbReference>
<dbReference type="Gene3D" id="3.30.450.40">
    <property type="match status" value="2"/>
</dbReference>
<keyword evidence="1" id="KW-0805">Transcription regulation</keyword>
<dbReference type="GO" id="GO:0045892">
    <property type="term" value="P:negative regulation of DNA-templated transcription"/>
    <property type="evidence" value="ECO:0007669"/>
    <property type="project" value="TreeGrafter"/>
</dbReference>
<dbReference type="SUPFAM" id="SSF55781">
    <property type="entry name" value="GAF domain-like"/>
    <property type="match status" value="1"/>
</dbReference>
<keyword evidence="8" id="KW-1185">Reference proteome</keyword>
<feature type="compositionally biased region" description="Low complexity" evidence="4">
    <location>
        <begin position="71"/>
        <end position="88"/>
    </location>
</feature>
<dbReference type="Proteomes" id="UP000321062">
    <property type="component" value="Chromosome"/>
</dbReference>
<dbReference type="Gene3D" id="1.10.10.10">
    <property type="entry name" value="Winged helix-like DNA-binding domain superfamily/Winged helix DNA-binding domain"/>
    <property type="match status" value="1"/>
</dbReference>
<dbReference type="GO" id="GO:0003677">
    <property type="term" value="F:DNA binding"/>
    <property type="evidence" value="ECO:0007669"/>
    <property type="project" value="UniProtKB-KW"/>
</dbReference>
<dbReference type="KEGG" id="yti:FNA67_00270"/>
<dbReference type="EMBL" id="CP041690">
    <property type="protein sequence ID" value="QEE18708.1"/>
    <property type="molecule type" value="Genomic_DNA"/>
</dbReference>
<dbReference type="SMART" id="SM00346">
    <property type="entry name" value="HTH_ICLR"/>
    <property type="match status" value="1"/>
</dbReference>
<dbReference type="InterPro" id="IPR036390">
    <property type="entry name" value="WH_DNA-bd_sf"/>
</dbReference>
<dbReference type="SUPFAM" id="SSF46785">
    <property type="entry name" value="Winged helix' DNA-binding domain"/>
    <property type="match status" value="1"/>
</dbReference>
<organism evidence="7 8">
    <name type="scientific">Paradevosia tibetensis</name>
    <dbReference type="NCBI Taxonomy" id="1447062"/>
    <lineage>
        <taxon>Bacteria</taxon>
        <taxon>Pseudomonadati</taxon>
        <taxon>Pseudomonadota</taxon>
        <taxon>Alphaproteobacteria</taxon>
        <taxon>Hyphomicrobiales</taxon>
        <taxon>Devosiaceae</taxon>
        <taxon>Paradevosia</taxon>
    </lineage>
</organism>
<dbReference type="OrthoDB" id="8438735at2"/>
<evidence type="ECO:0000259" key="6">
    <source>
        <dbReference type="PROSITE" id="PS51078"/>
    </source>
</evidence>
<evidence type="ECO:0000256" key="4">
    <source>
        <dbReference type="SAM" id="MobiDB-lite"/>
    </source>
</evidence>
<dbReference type="Pfam" id="PF09339">
    <property type="entry name" value="HTH_IclR"/>
    <property type="match status" value="1"/>
</dbReference>
<dbReference type="InterPro" id="IPR001845">
    <property type="entry name" value="HTH_ArsR_DNA-bd_dom"/>
</dbReference>
<sequence length="361" mass="38929">MGPEIGPGLSWNRWPAMHGERHGWRVFDRTGTVGLVPLPTCQKAKSGRAVASRDSGRLRLRRDRRKPPAPRGSCGRRAARSGSVSRGGNASWLARHMLDVGPVEKSVMKQSIPDGDDDLKSAATVKSVEVAVQILDALADAPGPVRVTELARSLDMTKARVSRHLQTLMSLGLVDHARDGEGYVFGRKLFKFGRAAVYRSNVAEIARPYLSELCAQTGHTALLTTPTKGGAMVVHAVPNPFEPGIMVQPGMVLSLPGSPAARLFYYFENRKPIPPRVFENLSKYGVDFETDTRGNGLGGIAAPIFEPDGQICASVGVILSSSLLIPEPDMQLLATVKSVTREIQKRYADGVVPPLMPPQAG</sequence>